<dbReference type="Proteomes" id="UP001595993">
    <property type="component" value="Unassembled WGS sequence"/>
</dbReference>
<keyword evidence="2" id="KW-1185">Reference proteome</keyword>
<organism evidence="1 2">
    <name type="scientific">Streptomyces maoxianensis</name>
    <dbReference type="NCBI Taxonomy" id="1459942"/>
    <lineage>
        <taxon>Bacteria</taxon>
        <taxon>Bacillati</taxon>
        <taxon>Actinomycetota</taxon>
        <taxon>Actinomycetes</taxon>
        <taxon>Kitasatosporales</taxon>
        <taxon>Streptomycetaceae</taxon>
        <taxon>Streptomyces</taxon>
    </lineage>
</organism>
<sequence>MGPSARDAVADGEDQTGETPLLAVLESWTEAVVDERGLTPVRRDVSSMVTLLTRHLPWVCEREWVRDFEEEIRELLKVTQKITMTEPVRQMLRGVTCPSCSMLSLVRYHPGDWAAECLNCPSQRFDERDFKSLVMAQARGLERVNP</sequence>
<reference evidence="2" key="1">
    <citation type="journal article" date="2019" name="Int. J. Syst. Evol. Microbiol.">
        <title>The Global Catalogue of Microorganisms (GCM) 10K type strain sequencing project: providing services to taxonomists for standard genome sequencing and annotation.</title>
        <authorList>
            <consortium name="The Broad Institute Genomics Platform"/>
            <consortium name="The Broad Institute Genome Sequencing Center for Infectious Disease"/>
            <person name="Wu L."/>
            <person name="Ma J."/>
        </authorList>
    </citation>
    <scope>NUCLEOTIDE SEQUENCE [LARGE SCALE GENOMIC DNA]</scope>
    <source>
        <strain evidence="2">CGMCC 4.7139</strain>
    </source>
</reference>
<dbReference type="RefSeq" id="WP_381196899.1">
    <property type="nucleotide sequence ID" value="NZ_JBHSFE010000014.1"/>
</dbReference>
<accession>A0ABV9G618</accession>
<evidence type="ECO:0000313" key="2">
    <source>
        <dbReference type="Proteomes" id="UP001595993"/>
    </source>
</evidence>
<comment type="caution">
    <text evidence="1">The sequence shown here is derived from an EMBL/GenBank/DDBJ whole genome shotgun (WGS) entry which is preliminary data.</text>
</comment>
<evidence type="ECO:0000313" key="1">
    <source>
        <dbReference type="EMBL" id="MFC4609746.1"/>
    </source>
</evidence>
<proteinExistence type="predicted"/>
<name>A0ABV9G618_9ACTN</name>
<gene>
    <name evidence="1" type="ORF">ACFO9E_18275</name>
</gene>
<dbReference type="EMBL" id="JBHSFE010000014">
    <property type="protein sequence ID" value="MFC4609746.1"/>
    <property type="molecule type" value="Genomic_DNA"/>
</dbReference>
<protein>
    <submittedName>
        <fullName evidence="1">Uncharacterized protein</fullName>
    </submittedName>
</protein>